<gene>
    <name evidence="1" type="ORF">I7I51_00053</name>
</gene>
<dbReference type="AlphaFoldDB" id="A0A8A1MFS6"/>
<name>A0A8A1MFS6_AJECA</name>
<protein>
    <submittedName>
        <fullName evidence="1">Uncharacterized protein</fullName>
    </submittedName>
</protein>
<dbReference type="VEuPathDB" id="FungiDB:I7I51_00053"/>
<accession>A0A8A1MFS6</accession>
<dbReference type="OrthoDB" id="10294311at2759"/>
<evidence type="ECO:0000313" key="2">
    <source>
        <dbReference type="Proteomes" id="UP000663671"/>
    </source>
</evidence>
<evidence type="ECO:0000313" key="1">
    <source>
        <dbReference type="EMBL" id="QSS62997.1"/>
    </source>
</evidence>
<dbReference type="EMBL" id="CP069114">
    <property type="protein sequence ID" value="QSS62997.1"/>
    <property type="molecule type" value="Genomic_DNA"/>
</dbReference>
<sequence>MWRSSPRMEIGTCKLQRPVVLTLSDPEALAFVVGSSEANKLQPERSLINGEIVKDLWQNLTNQRSTNRCSRTP</sequence>
<reference evidence="1" key="1">
    <citation type="submission" date="2021-01" db="EMBL/GenBank/DDBJ databases">
        <title>Chromosome-level genome assembly of a human fungal pathogen reveals clustering of transcriptionally co-regulated genes.</title>
        <authorList>
            <person name="Voorhies M."/>
            <person name="Cohen S."/>
            <person name="Shea T.P."/>
            <person name="Petrus S."/>
            <person name="Munoz J.F."/>
            <person name="Poplawski S."/>
            <person name="Goldman W.E."/>
            <person name="Michael T."/>
            <person name="Cuomo C.A."/>
            <person name="Sil A."/>
            <person name="Beyhan S."/>
        </authorList>
    </citation>
    <scope>NUCLEOTIDE SEQUENCE</scope>
    <source>
        <strain evidence="1">WU24</strain>
    </source>
</reference>
<dbReference type="Proteomes" id="UP000663671">
    <property type="component" value="Chromosome 1"/>
</dbReference>
<proteinExistence type="predicted"/>
<organism evidence="1 2">
    <name type="scientific">Ajellomyces capsulatus</name>
    <name type="common">Darling's disease fungus</name>
    <name type="synonym">Histoplasma capsulatum</name>
    <dbReference type="NCBI Taxonomy" id="5037"/>
    <lineage>
        <taxon>Eukaryota</taxon>
        <taxon>Fungi</taxon>
        <taxon>Dikarya</taxon>
        <taxon>Ascomycota</taxon>
        <taxon>Pezizomycotina</taxon>
        <taxon>Eurotiomycetes</taxon>
        <taxon>Eurotiomycetidae</taxon>
        <taxon>Onygenales</taxon>
        <taxon>Ajellomycetaceae</taxon>
        <taxon>Histoplasma</taxon>
    </lineage>
</organism>